<dbReference type="GO" id="GO:0046872">
    <property type="term" value="F:metal ion binding"/>
    <property type="evidence" value="ECO:0007669"/>
    <property type="project" value="UniProtKB-UniRule"/>
</dbReference>
<dbReference type="EMBL" id="CAMXCT010000528">
    <property type="protein sequence ID" value="CAI3979977.1"/>
    <property type="molecule type" value="Genomic_DNA"/>
</dbReference>
<feature type="non-terminal residue" evidence="7">
    <location>
        <position position="126"/>
    </location>
</feature>
<accession>A0A9P1BVF9</accession>
<dbReference type="PROSITE" id="PS00191">
    <property type="entry name" value="CYTOCHROME_B5_1"/>
    <property type="match status" value="1"/>
</dbReference>
<keyword evidence="3 5" id="KW-0408">Iron</keyword>
<protein>
    <submittedName>
        <fullName evidence="9">L-lactate dehydrogenase (Cytochrome) (Cytochrom e b2) (Flavocytochrome b2) (FCB2) (L-lactate ferricytochrome c oxidoreductase) (L-LCR)</fullName>
    </submittedName>
</protein>
<gene>
    <name evidence="7" type="ORF">C1SCF055_LOCUS7892</name>
</gene>
<dbReference type="Proteomes" id="UP001152797">
    <property type="component" value="Unassembled WGS sequence"/>
</dbReference>
<dbReference type="Gene3D" id="3.10.120.10">
    <property type="entry name" value="Cytochrome b5-like heme/steroid binding domain"/>
    <property type="match status" value="1"/>
</dbReference>
<proteinExistence type="inferred from homology"/>
<organism evidence="7">
    <name type="scientific">Cladocopium goreaui</name>
    <dbReference type="NCBI Taxonomy" id="2562237"/>
    <lineage>
        <taxon>Eukaryota</taxon>
        <taxon>Sar</taxon>
        <taxon>Alveolata</taxon>
        <taxon>Dinophyceae</taxon>
        <taxon>Suessiales</taxon>
        <taxon>Symbiodiniaceae</taxon>
        <taxon>Cladocopium</taxon>
    </lineage>
</organism>
<evidence type="ECO:0000256" key="1">
    <source>
        <dbReference type="ARBA" id="ARBA00022617"/>
    </source>
</evidence>
<keyword evidence="2 5" id="KW-0479">Metal-binding</keyword>
<keyword evidence="10" id="KW-1185">Reference proteome</keyword>
<name>A0A9P1BVF9_9DINO</name>
<evidence type="ECO:0000256" key="4">
    <source>
        <dbReference type="ARBA" id="ARBA00038168"/>
    </source>
</evidence>
<reference evidence="8" key="2">
    <citation type="submission" date="2024-04" db="EMBL/GenBank/DDBJ databases">
        <authorList>
            <person name="Chen Y."/>
            <person name="Shah S."/>
            <person name="Dougan E. K."/>
            <person name="Thang M."/>
            <person name="Chan C."/>
        </authorList>
    </citation>
    <scope>NUCLEOTIDE SEQUENCE [LARGE SCALE GENOMIC DNA]</scope>
</reference>
<evidence type="ECO:0000313" key="8">
    <source>
        <dbReference type="EMBL" id="CAL1133352.1"/>
    </source>
</evidence>
<dbReference type="InterPro" id="IPR001199">
    <property type="entry name" value="Cyt_B5-like_heme/steroid-bd"/>
</dbReference>
<evidence type="ECO:0000256" key="5">
    <source>
        <dbReference type="RuleBase" id="RU362121"/>
    </source>
</evidence>
<evidence type="ECO:0000313" key="9">
    <source>
        <dbReference type="EMBL" id="CAL4767289.1"/>
    </source>
</evidence>
<dbReference type="SUPFAM" id="SSF55856">
    <property type="entry name" value="Cytochrome b5-like heme/steroid binding domain"/>
    <property type="match status" value="1"/>
</dbReference>
<evidence type="ECO:0000256" key="2">
    <source>
        <dbReference type="ARBA" id="ARBA00022723"/>
    </source>
</evidence>
<evidence type="ECO:0000256" key="3">
    <source>
        <dbReference type="ARBA" id="ARBA00023004"/>
    </source>
</evidence>
<dbReference type="InterPro" id="IPR018506">
    <property type="entry name" value="Cyt_B5_heme-BS"/>
</dbReference>
<sequence>GEKFHSARGTGAISKNLPLSEALRDLWSLECQDGLRLLRTSTDFDKVVNRHCIPEDCWVALNGKAMRLEFPCLMKLDVYDLSEFMDRHPGGPTTILAWAGKDASKFFNEIHKGVKSHGFPTSDAPT</sequence>
<dbReference type="PANTHER" id="PTHR19359">
    <property type="entry name" value="CYTOCHROME B5"/>
    <property type="match status" value="1"/>
</dbReference>
<dbReference type="InterPro" id="IPR050668">
    <property type="entry name" value="Cytochrome_b5"/>
</dbReference>
<evidence type="ECO:0000259" key="6">
    <source>
        <dbReference type="PROSITE" id="PS50255"/>
    </source>
</evidence>
<dbReference type="EMBL" id="CAMXCT020000528">
    <property type="protein sequence ID" value="CAL1133352.1"/>
    <property type="molecule type" value="Genomic_DNA"/>
</dbReference>
<dbReference type="EMBL" id="CAMXCT030000528">
    <property type="protein sequence ID" value="CAL4767289.1"/>
    <property type="molecule type" value="Genomic_DNA"/>
</dbReference>
<feature type="domain" description="Cytochrome b5 heme-binding" evidence="6">
    <location>
        <begin position="48"/>
        <end position="117"/>
    </location>
</feature>
<dbReference type="AlphaFoldDB" id="A0A9P1BVF9"/>
<dbReference type="InterPro" id="IPR036400">
    <property type="entry name" value="Cyt_B5-like_heme/steroid_sf"/>
</dbReference>
<evidence type="ECO:0000313" key="10">
    <source>
        <dbReference type="Proteomes" id="UP001152797"/>
    </source>
</evidence>
<dbReference type="Pfam" id="PF00173">
    <property type="entry name" value="Cyt-b5"/>
    <property type="match status" value="1"/>
</dbReference>
<comment type="caution">
    <text evidence="7">The sequence shown here is derived from an EMBL/GenBank/DDBJ whole genome shotgun (WGS) entry which is preliminary data.</text>
</comment>
<dbReference type="GO" id="GO:0016020">
    <property type="term" value="C:membrane"/>
    <property type="evidence" value="ECO:0007669"/>
    <property type="project" value="TreeGrafter"/>
</dbReference>
<reference evidence="7" key="1">
    <citation type="submission" date="2022-10" db="EMBL/GenBank/DDBJ databases">
        <authorList>
            <person name="Chen Y."/>
            <person name="Dougan E. K."/>
            <person name="Chan C."/>
            <person name="Rhodes N."/>
            <person name="Thang M."/>
        </authorList>
    </citation>
    <scope>NUCLEOTIDE SEQUENCE</scope>
</reference>
<keyword evidence="1 5" id="KW-0349">Heme</keyword>
<evidence type="ECO:0000313" key="7">
    <source>
        <dbReference type="EMBL" id="CAI3979977.1"/>
    </source>
</evidence>
<dbReference type="OrthoDB" id="260519at2759"/>
<dbReference type="GO" id="GO:0020037">
    <property type="term" value="F:heme binding"/>
    <property type="evidence" value="ECO:0007669"/>
    <property type="project" value="UniProtKB-UniRule"/>
</dbReference>
<comment type="similarity">
    <text evidence="4 5">Belongs to the cytochrome b5 family.</text>
</comment>
<dbReference type="PROSITE" id="PS50255">
    <property type="entry name" value="CYTOCHROME_B5_2"/>
    <property type="match status" value="1"/>
</dbReference>